<dbReference type="InterPro" id="IPR029479">
    <property type="entry name" value="Nitroreductase"/>
</dbReference>
<dbReference type="STRING" id="415747.SAMN03097708_01491"/>
<proteinExistence type="inferred from homology"/>
<dbReference type="NCBIfam" id="NF003768">
    <property type="entry name" value="PRK05365.1"/>
    <property type="match status" value="1"/>
</dbReference>
<dbReference type="HAMAP" id="MF_01204">
    <property type="entry name" value="Oxidoreductase_RutE_HadB"/>
    <property type="match status" value="1"/>
</dbReference>
<evidence type="ECO:0000259" key="6">
    <source>
        <dbReference type="Pfam" id="PF00881"/>
    </source>
</evidence>
<comment type="similarity">
    <text evidence="5">Belongs to the nitroreductase family. HadB/RutE subfamily.</text>
</comment>
<evidence type="ECO:0000313" key="8">
    <source>
        <dbReference type="Proteomes" id="UP000199648"/>
    </source>
</evidence>
<dbReference type="SUPFAM" id="SSF55469">
    <property type="entry name" value="FMN-dependent nitroreductase-like"/>
    <property type="match status" value="1"/>
</dbReference>
<feature type="domain" description="Nitroreductase" evidence="6">
    <location>
        <begin position="18"/>
        <end position="158"/>
    </location>
</feature>
<evidence type="ECO:0000256" key="1">
    <source>
        <dbReference type="ARBA" id="ARBA00022630"/>
    </source>
</evidence>
<dbReference type="InterPro" id="IPR050461">
    <property type="entry name" value="Nitroreductase_HadB/RutE"/>
</dbReference>
<sequence length="196" mass="21984">MTEALDEQALDTLFRKARSFSYWQDKPVSDEQLQAVYDLMKMGPTSANCLPARLVFIKTPEAKERLKPCLAEGNVDKSMSAPVVAIIGMDLEFHEKLPRLFPHTDARSWYAGKPEKIYETAFRNSSLQGAYFMLAARSLGLDCGPMSGFDSEKLDVTFFPEGTIKSNFICAIGYGEASRLHARGPRLEFEEACRIL</sequence>
<evidence type="ECO:0000256" key="2">
    <source>
        <dbReference type="ARBA" id="ARBA00022643"/>
    </source>
</evidence>
<protein>
    <recommendedName>
        <fullName evidence="5">Putative NADH dehydrogenase/NAD(P)H nitroreductase SAMN03097708_01491</fullName>
        <ecNumber evidence="5">1.-.-.-</ecNumber>
    </recommendedName>
</protein>
<name>A0A1G5Q778_9GAMM</name>
<dbReference type="InterPro" id="IPR000415">
    <property type="entry name" value="Nitroreductase-like"/>
</dbReference>
<evidence type="ECO:0000256" key="3">
    <source>
        <dbReference type="ARBA" id="ARBA00022857"/>
    </source>
</evidence>
<evidence type="ECO:0000256" key="5">
    <source>
        <dbReference type="HAMAP-Rule" id="MF_01204"/>
    </source>
</evidence>
<keyword evidence="8" id="KW-1185">Reference proteome</keyword>
<dbReference type="OrthoDB" id="9809288at2"/>
<keyword evidence="2 5" id="KW-0288">FMN</keyword>
<dbReference type="Proteomes" id="UP000199648">
    <property type="component" value="Unassembled WGS sequence"/>
</dbReference>
<evidence type="ECO:0000313" key="7">
    <source>
        <dbReference type="EMBL" id="SCZ57714.1"/>
    </source>
</evidence>
<dbReference type="EC" id="1.-.-.-" evidence="5"/>
<dbReference type="InterPro" id="IPR023936">
    <property type="entry name" value="RutE-like"/>
</dbReference>
<dbReference type="PANTHER" id="PTHR43543">
    <property type="entry name" value="MALONIC SEMIALDEHYDE REDUCTASE RUTE-RELATED"/>
    <property type="match status" value="1"/>
</dbReference>
<keyword evidence="3 5" id="KW-0521">NADP</keyword>
<organism evidence="7 8">
    <name type="scientific">Thiohalomonas denitrificans</name>
    <dbReference type="NCBI Taxonomy" id="415747"/>
    <lineage>
        <taxon>Bacteria</taxon>
        <taxon>Pseudomonadati</taxon>
        <taxon>Pseudomonadota</taxon>
        <taxon>Gammaproteobacteria</taxon>
        <taxon>Thiohalomonadales</taxon>
        <taxon>Thiohalomonadaceae</taxon>
        <taxon>Thiohalomonas</taxon>
    </lineage>
</organism>
<keyword evidence="1 5" id="KW-0285">Flavoprotein</keyword>
<dbReference type="GO" id="GO:0016491">
    <property type="term" value="F:oxidoreductase activity"/>
    <property type="evidence" value="ECO:0007669"/>
    <property type="project" value="UniProtKB-UniRule"/>
</dbReference>
<evidence type="ECO:0000256" key="4">
    <source>
        <dbReference type="ARBA" id="ARBA00023002"/>
    </source>
</evidence>
<keyword evidence="4 5" id="KW-0560">Oxidoreductase</keyword>
<dbReference type="EMBL" id="FMWD01000004">
    <property type="protein sequence ID" value="SCZ57714.1"/>
    <property type="molecule type" value="Genomic_DNA"/>
</dbReference>
<dbReference type="RefSeq" id="WP_092994773.1">
    <property type="nucleotide sequence ID" value="NZ_FMWD01000004.1"/>
</dbReference>
<accession>A0A1G5Q778</accession>
<gene>
    <name evidence="7" type="ORF">SAMN03097708_01491</name>
</gene>
<dbReference type="CDD" id="cd02148">
    <property type="entry name" value="RutE-like"/>
    <property type="match status" value="1"/>
</dbReference>
<dbReference type="AlphaFoldDB" id="A0A1G5Q778"/>
<dbReference type="Pfam" id="PF00881">
    <property type="entry name" value="Nitroreductase"/>
    <property type="match status" value="1"/>
</dbReference>
<keyword evidence="5" id="KW-0520">NAD</keyword>
<dbReference type="Gene3D" id="3.40.109.10">
    <property type="entry name" value="NADH Oxidase"/>
    <property type="match status" value="1"/>
</dbReference>
<reference evidence="7 8" key="1">
    <citation type="submission" date="2016-10" db="EMBL/GenBank/DDBJ databases">
        <authorList>
            <person name="de Groot N.N."/>
        </authorList>
    </citation>
    <scope>NUCLEOTIDE SEQUENCE [LARGE SCALE GENOMIC DNA]</scope>
    <source>
        <strain evidence="7 8">HLD2</strain>
    </source>
</reference>
<comment type="cofactor">
    <cofactor evidence="5">
        <name>FMN</name>
        <dbReference type="ChEBI" id="CHEBI:58210"/>
    </cofactor>
</comment>
<dbReference type="PANTHER" id="PTHR43543:SF1">
    <property type="entry name" value="MALONIC SEMIALDEHYDE REDUCTASE RUTE-RELATED"/>
    <property type="match status" value="1"/>
</dbReference>